<evidence type="ECO:0000256" key="8">
    <source>
        <dbReference type="ARBA" id="ARBA00022691"/>
    </source>
</evidence>
<feature type="transmembrane region" description="Helical" evidence="15">
    <location>
        <begin position="87"/>
        <end position="106"/>
    </location>
</feature>
<evidence type="ECO:0000256" key="15">
    <source>
        <dbReference type="SAM" id="Phobius"/>
    </source>
</evidence>
<protein>
    <recommendedName>
        <fullName evidence="14">sphingolipid C(9)-methyltransferase</fullName>
        <ecNumber evidence="14">2.1.1.317</ecNumber>
    </recommendedName>
</protein>
<dbReference type="SUPFAM" id="SSF53335">
    <property type="entry name" value="S-adenosyl-L-methionine-dependent methyltransferases"/>
    <property type="match status" value="1"/>
</dbReference>
<dbReference type="PANTHER" id="PTHR45197:SF1">
    <property type="entry name" value="SPHINGOLIPID C9-METHYLTRANSFERASE A-RELATED"/>
    <property type="match status" value="1"/>
</dbReference>
<comment type="pathway">
    <text evidence="2">Lipid metabolism; sphingolipid metabolism.</text>
</comment>
<comment type="pathway">
    <text evidence="3">Sphingolipid metabolism.</text>
</comment>
<keyword evidence="12" id="KW-0443">Lipid metabolism</keyword>
<keyword evidence="13 15" id="KW-0472">Membrane</keyword>
<keyword evidence="6 16" id="KW-0489">Methyltransferase</keyword>
<organism evidence="16 17">
    <name type="scientific">Pleurostoma richardsiae</name>
    <dbReference type="NCBI Taxonomy" id="41990"/>
    <lineage>
        <taxon>Eukaryota</taxon>
        <taxon>Fungi</taxon>
        <taxon>Dikarya</taxon>
        <taxon>Ascomycota</taxon>
        <taxon>Pezizomycotina</taxon>
        <taxon>Sordariomycetes</taxon>
        <taxon>Sordariomycetidae</taxon>
        <taxon>Calosphaeriales</taxon>
        <taxon>Pleurostomataceae</taxon>
        <taxon>Pleurostoma</taxon>
    </lineage>
</organism>
<dbReference type="CDD" id="cd02440">
    <property type="entry name" value="AdoMet_MTases"/>
    <property type="match status" value="1"/>
</dbReference>
<dbReference type="GO" id="GO:0032259">
    <property type="term" value="P:methylation"/>
    <property type="evidence" value="ECO:0007669"/>
    <property type="project" value="UniProtKB-KW"/>
</dbReference>
<dbReference type="PANTHER" id="PTHR45197">
    <property type="entry name" value="SYNTHASE, PUTATIVE (AFU_ORTHOLOGUE AFUA_7G04190)-RELATED"/>
    <property type="match status" value="1"/>
</dbReference>
<evidence type="ECO:0000256" key="14">
    <source>
        <dbReference type="ARBA" id="ARBA00039020"/>
    </source>
</evidence>
<dbReference type="Proteomes" id="UP001174694">
    <property type="component" value="Unassembled WGS sequence"/>
</dbReference>
<dbReference type="EC" id="2.1.1.317" evidence="14"/>
<keyword evidence="9 15" id="KW-0812">Transmembrane</keyword>
<keyword evidence="5" id="KW-0444">Lipid biosynthesis</keyword>
<keyword evidence="10" id="KW-0746">Sphingolipid metabolism</keyword>
<dbReference type="Pfam" id="PF02353">
    <property type="entry name" value="CMAS"/>
    <property type="match status" value="1"/>
</dbReference>
<proteinExistence type="inferred from homology"/>
<keyword evidence="7" id="KW-0808">Transferase</keyword>
<comment type="similarity">
    <text evidence="4">Belongs to the CFA/CMAS family.</text>
</comment>
<evidence type="ECO:0000256" key="2">
    <source>
        <dbReference type="ARBA" id="ARBA00004760"/>
    </source>
</evidence>
<comment type="subcellular location">
    <subcellularLocation>
        <location evidence="1">Membrane</location>
        <topology evidence="1">Multi-pass membrane protein</topology>
    </subcellularLocation>
</comment>
<evidence type="ECO:0000256" key="10">
    <source>
        <dbReference type="ARBA" id="ARBA00022919"/>
    </source>
</evidence>
<reference evidence="16" key="1">
    <citation type="submission" date="2022-07" db="EMBL/GenBank/DDBJ databases">
        <title>Fungi with potential for degradation of polypropylene.</title>
        <authorList>
            <person name="Gostincar C."/>
        </authorList>
    </citation>
    <scope>NUCLEOTIDE SEQUENCE</scope>
    <source>
        <strain evidence="16">EXF-13308</strain>
    </source>
</reference>
<evidence type="ECO:0000256" key="11">
    <source>
        <dbReference type="ARBA" id="ARBA00022989"/>
    </source>
</evidence>
<feature type="transmembrane region" description="Helical" evidence="15">
    <location>
        <begin position="56"/>
        <end position="75"/>
    </location>
</feature>
<evidence type="ECO:0000256" key="4">
    <source>
        <dbReference type="ARBA" id="ARBA00010815"/>
    </source>
</evidence>
<evidence type="ECO:0000313" key="16">
    <source>
        <dbReference type="EMBL" id="KAJ9143128.1"/>
    </source>
</evidence>
<dbReference type="Gene3D" id="3.40.50.150">
    <property type="entry name" value="Vaccinia Virus protein VP39"/>
    <property type="match status" value="1"/>
</dbReference>
<evidence type="ECO:0000256" key="1">
    <source>
        <dbReference type="ARBA" id="ARBA00004141"/>
    </source>
</evidence>
<dbReference type="GO" id="GO:0006665">
    <property type="term" value="P:sphingolipid metabolic process"/>
    <property type="evidence" value="ECO:0007669"/>
    <property type="project" value="UniProtKB-KW"/>
</dbReference>
<dbReference type="InterPro" id="IPR029063">
    <property type="entry name" value="SAM-dependent_MTases_sf"/>
</dbReference>
<evidence type="ECO:0000256" key="12">
    <source>
        <dbReference type="ARBA" id="ARBA00023098"/>
    </source>
</evidence>
<dbReference type="AlphaFoldDB" id="A0AA38VNS8"/>
<keyword evidence="17" id="KW-1185">Reference proteome</keyword>
<evidence type="ECO:0000313" key="17">
    <source>
        <dbReference type="Proteomes" id="UP001174694"/>
    </source>
</evidence>
<evidence type="ECO:0000256" key="7">
    <source>
        <dbReference type="ARBA" id="ARBA00022679"/>
    </source>
</evidence>
<evidence type="ECO:0000256" key="9">
    <source>
        <dbReference type="ARBA" id="ARBA00022692"/>
    </source>
</evidence>
<keyword evidence="11 15" id="KW-1133">Transmembrane helix</keyword>
<comment type="caution">
    <text evidence="16">The sequence shown here is derived from an EMBL/GenBank/DDBJ whole genome shotgun (WGS) entry which is preliminary data.</text>
</comment>
<keyword evidence="8" id="KW-0949">S-adenosyl-L-methionine</keyword>
<dbReference type="GO" id="GO:0016020">
    <property type="term" value="C:membrane"/>
    <property type="evidence" value="ECO:0007669"/>
    <property type="project" value="UniProtKB-SubCell"/>
</dbReference>
<name>A0AA38VNS8_9PEZI</name>
<evidence type="ECO:0000256" key="5">
    <source>
        <dbReference type="ARBA" id="ARBA00022516"/>
    </source>
</evidence>
<sequence length="510" mass="57610">MATKTKTMLPGEFDFIPTPPPPKPTMETGEDCGVKITSYPAIKNAPLPADGAGGESFSNVALLSLIAFVPTYLAWKVGGGIKTTIFFGLFTTVPLLIAFWAVTSAISPRLNDKVKLPGRPIEYYLDFKSDADKARYHGRHRIPMQTFYEKYFSGEVDFRGDCLEVLEYRHDWASFRFTLDIFRFIFFQFAPDVIMHSRGQDDTQIRDNYDRGNDFYGWFLGPRMVYTSGIISDVNREETLEELQDNKLAIVCEKIGLKAGERMLDIGCGWATLAKFASLNYGAKVTGITAAREGTAYGNEVLRKAGIPQEQSKILCMDYRDIPEQKFDKITAIEMAEHVGIFKLTNFFRQCYDLLEDDGVVYIQVSGLRKAWQYEDFVWGLFMNKYIFPGADASTPLGPYVGCMEAAGFEVKSVDTVGVHYSTTLWKWYRNWLGNRDKVVAKYGPRLYRIWEFFLAWSTIASRQGTATCFQFTLVKNLNYVHRADGISTQFGLHGALQASKAAGKASLKE</sequence>
<dbReference type="GO" id="GO:0008168">
    <property type="term" value="F:methyltransferase activity"/>
    <property type="evidence" value="ECO:0007669"/>
    <property type="project" value="UniProtKB-KW"/>
</dbReference>
<gene>
    <name evidence="16" type="ORF">NKR23_g6900</name>
</gene>
<dbReference type="EMBL" id="JANBVO010000020">
    <property type="protein sequence ID" value="KAJ9143128.1"/>
    <property type="molecule type" value="Genomic_DNA"/>
</dbReference>
<dbReference type="InterPro" id="IPR052290">
    <property type="entry name" value="Sphingo_C9-MT"/>
</dbReference>
<evidence type="ECO:0000256" key="3">
    <source>
        <dbReference type="ARBA" id="ARBA00004991"/>
    </source>
</evidence>
<evidence type="ECO:0000256" key="13">
    <source>
        <dbReference type="ARBA" id="ARBA00023136"/>
    </source>
</evidence>
<evidence type="ECO:0000256" key="6">
    <source>
        <dbReference type="ARBA" id="ARBA00022603"/>
    </source>
</evidence>
<accession>A0AA38VNS8</accession>